<proteinExistence type="predicted"/>
<dbReference type="Gene3D" id="1.10.760.10">
    <property type="entry name" value="Cytochrome c-like domain"/>
    <property type="match status" value="1"/>
</dbReference>
<gene>
    <name evidence="1" type="ORF">H7849_10230</name>
</gene>
<sequence length="157" mass="17091">MRDVALTPPQCPATEAPGPYFQKAFFHDGYFKSLKQVVHFYNTRDKYAYPETSGHCPKGTTEKVDCWPMPEVRNNIDMTSGNLGLTDEEENQIVAFLQTLSDGFTRPYLNSDTYTGACMKGGSATTQGNEHLIPTPLLPACASAICGVAPVPSPSIP</sequence>
<dbReference type="RefSeq" id="WP_186746240.1">
    <property type="nucleotide sequence ID" value="NZ_CP060394.1"/>
</dbReference>
<dbReference type="SUPFAM" id="SSF46626">
    <property type="entry name" value="Cytochrome c"/>
    <property type="match status" value="1"/>
</dbReference>
<name>A0A7G8BNW2_9BACT</name>
<evidence type="ECO:0000313" key="2">
    <source>
        <dbReference type="Proteomes" id="UP000515312"/>
    </source>
</evidence>
<keyword evidence="2" id="KW-1185">Reference proteome</keyword>
<reference evidence="1 2" key="1">
    <citation type="submission" date="2020-08" db="EMBL/GenBank/DDBJ databases">
        <title>Edaphobacter telluris sp. nov. and Acidobacterium dinghuensis sp. nov., two acidobacteria isolated from forest soil.</title>
        <authorList>
            <person name="Fu J."/>
            <person name="Qiu L."/>
        </authorList>
    </citation>
    <scope>NUCLEOTIDE SEQUENCE [LARGE SCALE GENOMIC DNA]</scope>
    <source>
        <strain evidence="1">4Y35</strain>
    </source>
</reference>
<dbReference type="EMBL" id="CP060394">
    <property type="protein sequence ID" value="QNI34232.1"/>
    <property type="molecule type" value="Genomic_DNA"/>
</dbReference>
<protein>
    <submittedName>
        <fullName evidence="1">Uncharacterized protein</fullName>
    </submittedName>
</protein>
<accession>A0A7G8BNW2</accession>
<evidence type="ECO:0000313" key="1">
    <source>
        <dbReference type="EMBL" id="QNI34232.1"/>
    </source>
</evidence>
<dbReference type="KEGG" id="adin:H7849_10230"/>
<dbReference type="AlphaFoldDB" id="A0A7G8BNW2"/>
<dbReference type="Proteomes" id="UP000515312">
    <property type="component" value="Chromosome"/>
</dbReference>
<dbReference type="GO" id="GO:0020037">
    <property type="term" value="F:heme binding"/>
    <property type="evidence" value="ECO:0007669"/>
    <property type="project" value="InterPro"/>
</dbReference>
<dbReference type="GO" id="GO:0009055">
    <property type="term" value="F:electron transfer activity"/>
    <property type="evidence" value="ECO:0007669"/>
    <property type="project" value="InterPro"/>
</dbReference>
<dbReference type="InterPro" id="IPR036909">
    <property type="entry name" value="Cyt_c-like_dom_sf"/>
</dbReference>
<organism evidence="1 2">
    <name type="scientific">Alloacidobacterium dinghuense</name>
    <dbReference type="NCBI Taxonomy" id="2763107"/>
    <lineage>
        <taxon>Bacteria</taxon>
        <taxon>Pseudomonadati</taxon>
        <taxon>Acidobacteriota</taxon>
        <taxon>Terriglobia</taxon>
        <taxon>Terriglobales</taxon>
        <taxon>Acidobacteriaceae</taxon>
        <taxon>Alloacidobacterium</taxon>
    </lineage>
</organism>